<dbReference type="EMBL" id="FQZH01000001">
    <property type="protein sequence ID" value="SHI71906.1"/>
    <property type="molecule type" value="Genomic_DNA"/>
</dbReference>
<protein>
    <submittedName>
        <fullName evidence="1">Tetratricopeptide repeat-containing protein</fullName>
    </submittedName>
</protein>
<dbReference type="Gene3D" id="1.25.40.10">
    <property type="entry name" value="Tetratricopeptide repeat domain"/>
    <property type="match status" value="1"/>
</dbReference>
<evidence type="ECO:0000313" key="1">
    <source>
        <dbReference type="EMBL" id="SHI71906.1"/>
    </source>
</evidence>
<evidence type="ECO:0000313" key="2">
    <source>
        <dbReference type="Proteomes" id="UP000184232"/>
    </source>
</evidence>
<dbReference type="STRING" id="683124.SAMN05444337_0629"/>
<dbReference type="Pfam" id="PF13181">
    <property type="entry name" value="TPR_8"/>
    <property type="match status" value="2"/>
</dbReference>
<dbReference type="SUPFAM" id="SSF48452">
    <property type="entry name" value="TPR-like"/>
    <property type="match status" value="1"/>
</dbReference>
<name>A0A1M6DF54_9FLAO</name>
<reference evidence="1 2" key="1">
    <citation type="submission" date="2016-11" db="EMBL/GenBank/DDBJ databases">
        <authorList>
            <person name="Jaros S."/>
            <person name="Januszkiewicz K."/>
            <person name="Wedrychowicz H."/>
        </authorList>
    </citation>
    <scope>NUCLEOTIDE SEQUENCE [LARGE SCALE GENOMIC DNA]</scope>
    <source>
        <strain evidence="1 2">DSM 22807</strain>
    </source>
</reference>
<sequence length="129" mass="14908">MKKLLYTFVILFVANITFAGELDSILSEARTLKAKKDYTEAIKTFEKYIKLAKNENLKDVYVEIANCNFYLGKKDIAVKYIKKAITDYGFKESDFIYNPAIDAQLSDYALAQVYDELDKLQNRYLATND</sequence>
<dbReference type="OrthoDB" id="1354863at2"/>
<dbReference type="InterPro" id="IPR019734">
    <property type="entry name" value="TPR_rpt"/>
</dbReference>
<proteinExistence type="predicted"/>
<gene>
    <name evidence="1" type="ORF">SAMN05444337_0629</name>
</gene>
<organism evidence="1 2">
    <name type="scientific">Flavobacterium haoranii</name>
    <dbReference type="NCBI Taxonomy" id="683124"/>
    <lineage>
        <taxon>Bacteria</taxon>
        <taxon>Pseudomonadati</taxon>
        <taxon>Bacteroidota</taxon>
        <taxon>Flavobacteriia</taxon>
        <taxon>Flavobacteriales</taxon>
        <taxon>Flavobacteriaceae</taxon>
        <taxon>Flavobacterium</taxon>
    </lineage>
</organism>
<dbReference type="InterPro" id="IPR011990">
    <property type="entry name" value="TPR-like_helical_dom_sf"/>
</dbReference>
<accession>A0A1M6DF54</accession>
<dbReference type="RefSeq" id="WP_072781600.1">
    <property type="nucleotide sequence ID" value="NZ_CP045292.1"/>
</dbReference>
<keyword evidence="2" id="KW-1185">Reference proteome</keyword>
<dbReference type="AlphaFoldDB" id="A0A1M6DF54"/>
<dbReference type="Proteomes" id="UP000184232">
    <property type="component" value="Unassembled WGS sequence"/>
</dbReference>